<organism evidence="3 4">
    <name type="scientific">Pseudoalteromonas qingdaonensis</name>
    <dbReference type="NCBI Taxonomy" id="3131913"/>
    <lineage>
        <taxon>Bacteria</taxon>
        <taxon>Pseudomonadati</taxon>
        <taxon>Pseudomonadota</taxon>
        <taxon>Gammaproteobacteria</taxon>
        <taxon>Alteromonadales</taxon>
        <taxon>Pseudoalteromonadaceae</taxon>
        <taxon>Pseudoalteromonas</taxon>
    </lineage>
</organism>
<dbReference type="InterPro" id="IPR011992">
    <property type="entry name" value="EF-hand-dom_pair"/>
</dbReference>
<dbReference type="Proteomes" id="UP001447008">
    <property type="component" value="Unassembled WGS sequence"/>
</dbReference>
<evidence type="ECO:0000313" key="3">
    <source>
        <dbReference type="EMBL" id="MEM0515736.1"/>
    </source>
</evidence>
<evidence type="ECO:0000313" key="4">
    <source>
        <dbReference type="Proteomes" id="UP001447008"/>
    </source>
</evidence>
<name>A0ABU9MZ29_9GAMM</name>
<accession>A0ABU9MZ29</accession>
<proteinExistence type="predicted"/>
<protein>
    <submittedName>
        <fullName evidence="3">Calmodulin</fullName>
    </submittedName>
</protein>
<dbReference type="InterPro" id="IPR018247">
    <property type="entry name" value="EF_Hand_1_Ca_BS"/>
</dbReference>
<keyword evidence="1" id="KW-0732">Signal</keyword>
<keyword evidence="4" id="KW-1185">Reference proteome</keyword>
<dbReference type="PROSITE" id="PS00018">
    <property type="entry name" value="EF_HAND_1"/>
    <property type="match status" value="1"/>
</dbReference>
<dbReference type="InterPro" id="IPR002048">
    <property type="entry name" value="EF_hand_dom"/>
</dbReference>
<comment type="caution">
    <text evidence="3">The sequence shown here is derived from an EMBL/GenBank/DDBJ whole genome shotgun (WGS) entry which is preliminary data.</text>
</comment>
<feature type="domain" description="EF-hand" evidence="2">
    <location>
        <begin position="44"/>
        <end position="73"/>
    </location>
</feature>
<dbReference type="EMBL" id="JBCGCU010000009">
    <property type="protein sequence ID" value="MEM0515736.1"/>
    <property type="molecule type" value="Genomic_DNA"/>
</dbReference>
<dbReference type="SUPFAM" id="SSF47473">
    <property type="entry name" value="EF-hand"/>
    <property type="match status" value="1"/>
</dbReference>
<evidence type="ECO:0000259" key="2">
    <source>
        <dbReference type="PROSITE" id="PS50222"/>
    </source>
</evidence>
<sequence>MKTTNTLLAMAILASSSAAFADSGTTFESLDVDGNGSISKEEASANAEVMAKFDELDIDGNGELSPEEFANIE</sequence>
<reference evidence="3 4" key="1">
    <citation type="submission" date="2024-03" db="EMBL/GenBank/DDBJ databases">
        <title>Pseudoalteromonas qingdaonensis sp. nov., isolated from the intestines of marine benthic organisms.</title>
        <authorList>
            <person name="Lin X."/>
            <person name="Fang S."/>
            <person name="Hu X."/>
        </authorList>
    </citation>
    <scope>NUCLEOTIDE SEQUENCE [LARGE SCALE GENOMIC DNA]</scope>
    <source>
        <strain evidence="3 4">YIC-827</strain>
    </source>
</reference>
<gene>
    <name evidence="3" type="ORF">WCN91_09990</name>
</gene>
<dbReference type="Pfam" id="PF13202">
    <property type="entry name" value="EF-hand_5"/>
    <property type="match status" value="2"/>
</dbReference>
<dbReference type="RefSeq" id="WP_342678625.1">
    <property type="nucleotide sequence ID" value="NZ_JBCGCU010000009.1"/>
</dbReference>
<dbReference type="Gene3D" id="1.10.238.10">
    <property type="entry name" value="EF-hand"/>
    <property type="match status" value="1"/>
</dbReference>
<evidence type="ECO:0000256" key="1">
    <source>
        <dbReference type="SAM" id="SignalP"/>
    </source>
</evidence>
<feature type="chain" id="PRO_5046553005" evidence="1">
    <location>
        <begin position="22"/>
        <end position="73"/>
    </location>
</feature>
<feature type="signal peptide" evidence="1">
    <location>
        <begin position="1"/>
        <end position="21"/>
    </location>
</feature>
<dbReference type="PROSITE" id="PS50222">
    <property type="entry name" value="EF_HAND_2"/>
    <property type="match status" value="1"/>
</dbReference>